<proteinExistence type="predicted"/>
<evidence type="ECO:0000313" key="2">
    <source>
        <dbReference type="Proteomes" id="UP000693794"/>
    </source>
</evidence>
<protein>
    <submittedName>
        <fullName evidence="1">Uncharacterized protein</fullName>
    </submittedName>
</protein>
<accession>A0A8E4ZJ53</accession>
<sequence length="55" mass="6411">MKFHSQYCPECKGNKLFLEKLTNPSDPDCIDMEDVCQTCKTQFKVKVKTKIKVKL</sequence>
<keyword evidence="2" id="KW-1185">Reference proteome</keyword>
<reference evidence="1" key="1">
    <citation type="submission" date="2020-07" db="EMBL/GenBank/DDBJ databases">
        <title>Highly diverse flavobacterial phages as mortality factor during North Sea spring blooms.</title>
        <authorList>
            <person name="Bartlau N."/>
            <person name="Wichels A."/>
            <person name="Krohne G."/>
            <person name="Adriaenssens E.M."/>
            <person name="Heins A."/>
            <person name="Fuchs B.M."/>
            <person name="Amann R."/>
            <person name="Moraru C."/>
        </authorList>
    </citation>
    <scope>NUCLEOTIDE SEQUENCE</scope>
</reference>
<dbReference type="EMBL" id="MT732458">
    <property type="protein sequence ID" value="QQV90558.1"/>
    <property type="molecule type" value="Genomic_DNA"/>
</dbReference>
<evidence type="ECO:0000313" key="1">
    <source>
        <dbReference type="EMBL" id="QQV90558.1"/>
    </source>
</evidence>
<name>A0A8E4ZJ53_9CAUD</name>
<dbReference type="Proteomes" id="UP000693794">
    <property type="component" value="Segment"/>
</dbReference>
<organism evidence="1 2">
    <name type="scientific">Polaribacter phage Danklef_1</name>
    <dbReference type="NCBI Taxonomy" id="2745646"/>
    <lineage>
        <taxon>Viruses</taxon>
        <taxon>Duplodnaviria</taxon>
        <taxon>Heunggongvirae</taxon>
        <taxon>Uroviricota</taxon>
        <taxon>Caudoviricetes</taxon>
        <taxon>Forsetiviridae</taxon>
        <taxon>Freyavirus</taxon>
        <taxon>Freyavirus danklef</taxon>
    </lineage>
</organism>
<gene>
    <name evidence="1" type="ORF">Danklef1_73</name>
</gene>